<evidence type="ECO:0000256" key="5">
    <source>
        <dbReference type="ARBA" id="ARBA00022825"/>
    </source>
</evidence>
<feature type="signal peptide" evidence="9">
    <location>
        <begin position="1"/>
        <end position="18"/>
    </location>
</feature>
<feature type="binding site" evidence="8">
    <location>
        <position position="603"/>
    </location>
    <ligand>
        <name>Ca(2+)</name>
        <dbReference type="ChEBI" id="CHEBI:29108"/>
    </ligand>
</feature>
<dbReference type="InterPro" id="IPR050819">
    <property type="entry name" value="Tripeptidyl-peptidase_I"/>
</dbReference>
<evidence type="ECO:0000256" key="2">
    <source>
        <dbReference type="ARBA" id="ARBA00022670"/>
    </source>
</evidence>
<dbReference type="Proteomes" id="UP000785200">
    <property type="component" value="Unassembled WGS sequence"/>
</dbReference>
<dbReference type="SMART" id="SM00944">
    <property type="entry name" value="Pro-kuma_activ"/>
    <property type="match status" value="1"/>
</dbReference>
<keyword evidence="12" id="KW-1185">Reference proteome</keyword>
<evidence type="ECO:0000256" key="3">
    <source>
        <dbReference type="ARBA" id="ARBA00022723"/>
    </source>
</evidence>
<dbReference type="Pfam" id="PF09286">
    <property type="entry name" value="Pro-kuma_activ"/>
    <property type="match status" value="1"/>
</dbReference>
<dbReference type="OrthoDB" id="409122at2759"/>
<keyword evidence="9" id="KW-0732">Signal</keyword>
<sequence length="644" mass="69568">MHFLTLATSALLLGVSVAGPRPNNGHIRHEKRIHGNQLVKRHRAPPATILPVRIGISQTNLDVGHERLMEISDPTSDRFGQHMSAKEVGELFRPSSESIESVRDWLNSSGIDTDRHQVSAGQGWLKFEATILELESLLYTKYHVYQHAETMEEHIGCEDYHVPHAVHPHIDFITPSVSTIKVRSGAAKRKRANVSSTPHIKAADISVAPNADDGTEIPCHTAVTPDCIRNLYGIPQGTSNQTGNEIGIYERGDYYDQADLDQIFAVVAPNVPQGTHPTLEGIDGGTAPLVVGGEQETGVESLLDMALIIPLVYPQGSVLFQVDDFKEVELPTGDWNTFLDALDSSYCTFEGGDDPSIDPVYPDTGNSPISSINGTWDKPEMCGAYKPTNVISVSYTEAENSESFFYWNRQCTEYMKLGLQGVTVVYASGDYGVSQRGGCIGNDAEGDPGAFSPSFPATCPYLTVVGATQINDDDKTETAVGLTNGNFFSGGGFSNYWPAPSYQETTLADYFTDSPPPYDNLTAYGTPFYNKTGRAYPDVAAVGQNILIYVAGEPYFADGTSASAPIFASIITLINEQRLAVGKGTVGFINPTLYQNPDAFTDITTGSNPGCGTEGFSAVTGWDPVTGLGTPIFDKLLDVFMALP</sequence>
<keyword evidence="4 8" id="KW-0378">Hydrolase</keyword>
<name>A0A9P7B0B0_9HELO</name>
<dbReference type="InterPro" id="IPR036852">
    <property type="entry name" value="Peptidase_S8/S53_dom_sf"/>
</dbReference>
<gene>
    <name evidence="11" type="ORF">D0Z07_1210</name>
</gene>
<evidence type="ECO:0000256" key="1">
    <source>
        <dbReference type="ARBA" id="ARBA00004239"/>
    </source>
</evidence>
<evidence type="ECO:0000256" key="8">
    <source>
        <dbReference type="PROSITE-ProRule" id="PRU01032"/>
    </source>
</evidence>
<feature type="active site" description="Charge relay system" evidence="8">
    <location>
        <position position="561"/>
    </location>
</feature>
<dbReference type="GO" id="GO:0008240">
    <property type="term" value="F:tripeptidyl-peptidase activity"/>
    <property type="evidence" value="ECO:0007669"/>
    <property type="project" value="TreeGrafter"/>
</dbReference>
<dbReference type="PANTHER" id="PTHR14218">
    <property type="entry name" value="PROTEASE S8 TRIPEPTIDYL PEPTIDASE I CLN2"/>
    <property type="match status" value="1"/>
</dbReference>
<feature type="binding site" evidence="8">
    <location>
        <position position="621"/>
    </location>
    <ligand>
        <name>Ca(2+)</name>
        <dbReference type="ChEBI" id="CHEBI:29108"/>
    </ligand>
</feature>
<evidence type="ECO:0000313" key="12">
    <source>
        <dbReference type="Proteomes" id="UP000785200"/>
    </source>
</evidence>
<dbReference type="PROSITE" id="PS51695">
    <property type="entry name" value="SEDOLISIN"/>
    <property type="match status" value="1"/>
</dbReference>
<feature type="active site" description="Charge relay system" evidence="8">
    <location>
        <position position="304"/>
    </location>
</feature>
<feature type="active site" description="Charge relay system" evidence="8">
    <location>
        <position position="300"/>
    </location>
</feature>
<keyword evidence="7" id="KW-0865">Zymogen</keyword>
<feature type="binding site" evidence="8">
    <location>
        <position position="623"/>
    </location>
    <ligand>
        <name>Ca(2+)</name>
        <dbReference type="ChEBI" id="CHEBI:29108"/>
    </ligand>
</feature>
<keyword evidence="5 8" id="KW-0720">Serine protease</keyword>
<dbReference type="EMBL" id="VNKQ01000003">
    <property type="protein sequence ID" value="KAG0651975.1"/>
    <property type="molecule type" value="Genomic_DNA"/>
</dbReference>
<dbReference type="CDD" id="cd04056">
    <property type="entry name" value="Peptidases_S53"/>
    <property type="match status" value="1"/>
</dbReference>
<proteinExistence type="predicted"/>
<evidence type="ECO:0000313" key="11">
    <source>
        <dbReference type="EMBL" id="KAG0651975.1"/>
    </source>
</evidence>
<evidence type="ECO:0000256" key="7">
    <source>
        <dbReference type="ARBA" id="ARBA00023145"/>
    </source>
</evidence>
<comment type="caution">
    <text evidence="11">The sequence shown here is derived from an EMBL/GenBank/DDBJ whole genome shotgun (WGS) entry which is preliminary data.</text>
</comment>
<dbReference type="Gene3D" id="3.40.50.200">
    <property type="entry name" value="Peptidase S8/S53 domain"/>
    <property type="match status" value="1"/>
</dbReference>
<dbReference type="CDD" id="cd11377">
    <property type="entry name" value="Pro-peptidase_S53"/>
    <property type="match status" value="1"/>
</dbReference>
<accession>A0A9P7B0B0</accession>
<evidence type="ECO:0000256" key="9">
    <source>
        <dbReference type="SAM" id="SignalP"/>
    </source>
</evidence>
<dbReference type="GO" id="GO:0046872">
    <property type="term" value="F:metal ion binding"/>
    <property type="evidence" value="ECO:0007669"/>
    <property type="project" value="UniProtKB-UniRule"/>
</dbReference>
<keyword evidence="6 8" id="KW-0106">Calcium</keyword>
<evidence type="ECO:0000259" key="10">
    <source>
        <dbReference type="PROSITE" id="PS51695"/>
    </source>
</evidence>
<evidence type="ECO:0000256" key="6">
    <source>
        <dbReference type="ARBA" id="ARBA00022837"/>
    </source>
</evidence>
<dbReference type="GO" id="GO:0005576">
    <property type="term" value="C:extracellular region"/>
    <property type="evidence" value="ECO:0007669"/>
    <property type="project" value="UniProtKB-SubCell"/>
</dbReference>
<evidence type="ECO:0000256" key="4">
    <source>
        <dbReference type="ARBA" id="ARBA00022801"/>
    </source>
</evidence>
<feature type="domain" description="Peptidase S53" evidence="10">
    <location>
        <begin position="222"/>
        <end position="643"/>
    </location>
</feature>
<dbReference type="GO" id="GO:0004252">
    <property type="term" value="F:serine-type endopeptidase activity"/>
    <property type="evidence" value="ECO:0007669"/>
    <property type="project" value="UniProtKB-UniRule"/>
</dbReference>
<organism evidence="11 12">
    <name type="scientific">Hyphodiscus hymeniophilus</name>
    <dbReference type="NCBI Taxonomy" id="353542"/>
    <lineage>
        <taxon>Eukaryota</taxon>
        <taxon>Fungi</taxon>
        <taxon>Dikarya</taxon>
        <taxon>Ascomycota</taxon>
        <taxon>Pezizomycotina</taxon>
        <taxon>Leotiomycetes</taxon>
        <taxon>Helotiales</taxon>
        <taxon>Hyphodiscaceae</taxon>
        <taxon>Hyphodiscus</taxon>
    </lineage>
</organism>
<dbReference type="InterPro" id="IPR015366">
    <property type="entry name" value="S53_propep"/>
</dbReference>
<reference evidence="11" key="1">
    <citation type="submission" date="2019-07" db="EMBL/GenBank/DDBJ databases">
        <title>Hyphodiscus hymeniophilus genome sequencing and assembly.</title>
        <authorList>
            <person name="Kramer G."/>
            <person name="Nodwell J."/>
        </authorList>
    </citation>
    <scope>NUCLEOTIDE SEQUENCE</scope>
    <source>
        <strain evidence="11">ATCC 34498</strain>
    </source>
</reference>
<protein>
    <submittedName>
        <fullName evidence="11">Sedolisin-A</fullName>
    </submittedName>
</protein>
<feature type="chain" id="PRO_5040263019" evidence="9">
    <location>
        <begin position="19"/>
        <end position="644"/>
    </location>
</feature>
<comment type="subcellular location">
    <subcellularLocation>
        <location evidence="1">Secreted</location>
        <location evidence="1">Extracellular space</location>
    </subcellularLocation>
</comment>
<dbReference type="AlphaFoldDB" id="A0A9P7B0B0"/>
<feature type="binding site" evidence="8">
    <location>
        <position position="602"/>
    </location>
    <ligand>
        <name>Ca(2+)</name>
        <dbReference type="ChEBI" id="CHEBI:29108"/>
    </ligand>
</feature>
<keyword evidence="3 8" id="KW-0479">Metal-binding</keyword>
<dbReference type="SUPFAM" id="SSF52743">
    <property type="entry name" value="Subtilisin-like"/>
    <property type="match status" value="1"/>
</dbReference>
<comment type="cofactor">
    <cofactor evidence="8">
        <name>Ca(2+)</name>
        <dbReference type="ChEBI" id="CHEBI:29108"/>
    </cofactor>
    <text evidence="8">Binds 1 Ca(2+) ion per subunit.</text>
</comment>
<dbReference type="SUPFAM" id="SSF54897">
    <property type="entry name" value="Protease propeptides/inhibitors"/>
    <property type="match status" value="1"/>
</dbReference>
<dbReference type="GO" id="GO:0006508">
    <property type="term" value="P:proteolysis"/>
    <property type="evidence" value="ECO:0007669"/>
    <property type="project" value="UniProtKB-KW"/>
</dbReference>
<keyword evidence="2 8" id="KW-0645">Protease</keyword>
<dbReference type="InterPro" id="IPR030400">
    <property type="entry name" value="Sedolisin_dom"/>
</dbReference>
<dbReference type="PANTHER" id="PTHR14218:SF19">
    <property type="entry name" value="SERINE PROTEASE AORO, PUTATIVE (AFU_ORTHOLOGUE AFUA_6G10250)-RELATED"/>
    <property type="match status" value="1"/>
</dbReference>